<dbReference type="RefSeq" id="WP_045368462.1">
    <property type="nucleotide sequence ID" value="NZ_AP014648.1"/>
</dbReference>
<dbReference type="EMBL" id="AP014648">
    <property type="protein sequence ID" value="BAQ18355.1"/>
    <property type="molecule type" value="Genomic_DNA"/>
</dbReference>
<dbReference type="HOGENOM" id="CLU_1568895_0_0_5"/>
<dbReference type="STRING" id="1384459.GL4_2922"/>
<gene>
    <name evidence="1" type="ORF">GL4_2922</name>
</gene>
<evidence type="ECO:0000313" key="2">
    <source>
        <dbReference type="Proteomes" id="UP000031643"/>
    </source>
</evidence>
<dbReference type="AlphaFoldDB" id="A0A0A8K622"/>
<proteinExistence type="predicted"/>
<reference evidence="1 2" key="1">
    <citation type="submission" date="2014-09" db="EMBL/GenBank/DDBJ databases">
        <title>Genome sequencing of Methyloceanibacter caenitepidi Gela4.</title>
        <authorList>
            <person name="Takeuchi M."/>
            <person name="Susumu S."/>
            <person name="Kamagata Y."/>
            <person name="Oshima K."/>
            <person name="Hattori M."/>
            <person name="Iwasaki W."/>
        </authorList>
    </citation>
    <scope>NUCLEOTIDE SEQUENCE [LARGE SCALE GENOMIC DNA]</scope>
    <source>
        <strain evidence="1 2">Gela4</strain>
    </source>
</reference>
<evidence type="ECO:0000313" key="1">
    <source>
        <dbReference type="EMBL" id="BAQ18355.1"/>
    </source>
</evidence>
<dbReference type="OrthoDB" id="8163630at2"/>
<name>A0A0A8K622_9HYPH</name>
<sequence length="171" mass="19434">MLIPVACLWKNGAFIPATSYQLKRCQEHFEDGKRYALIEHQERSINSHNHYFAALHDAWQNLPEDIGVDFPTVEHLRKRALISTGYYDQRSVVCADNEEARRVAAFIRPMDEFALVAVNGPAVVVRTPKSQTYRAMDRKTFSESKEKVLGWVWDLVGVDPDTGNREAGQAA</sequence>
<organism evidence="1 2">
    <name type="scientific">Methyloceanibacter caenitepidi</name>
    <dbReference type="NCBI Taxonomy" id="1384459"/>
    <lineage>
        <taxon>Bacteria</taxon>
        <taxon>Pseudomonadati</taxon>
        <taxon>Pseudomonadota</taxon>
        <taxon>Alphaproteobacteria</taxon>
        <taxon>Hyphomicrobiales</taxon>
        <taxon>Hyphomicrobiaceae</taxon>
        <taxon>Methyloceanibacter</taxon>
    </lineage>
</organism>
<protein>
    <submittedName>
        <fullName evidence="1">Phage protein</fullName>
    </submittedName>
</protein>
<keyword evidence="2" id="KW-1185">Reference proteome</keyword>
<accession>A0A0A8K622</accession>
<dbReference type="Proteomes" id="UP000031643">
    <property type="component" value="Chromosome"/>
</dbReference>
<dbReference type="KEGG" id="mcg:GL4_2922"/>